<reference evidence="4" key="1">
    <citation type="submission" date="2015-09" db="EMBL/GenBank/DDBJ databases">
        <title>Scylla olivacea transcriptome.</title>
        <authorList>
            <person name="Ikhwanuddin M."/>
        </authorList>
    </citation>
    <scope>NUCLEOTIDE SEQUENCE</scope>
</reference>
<evidence type="ECO:0000313" key="4">
    <source>
        <dbReference type="EMBL" id="JAI60972.1"/>
    </source>
</evidence>
<keyword evidence="2" id="KW-0808">Transferase</keyword>
<protein>
    <recommendedName>
        <fullName evidence="3">Sulfotransferase domain-containing protein</fullName>
    </recommendedName>
</protein>
<dbReference type="InterPro" id="IPR027417">
    <property type="entry name" value="P-loop_NTPase"/>
</dbReference>
<dbReference type="GO" id="GO:0008146">
    <property type="term" value="F:sulfotransferase activity"/>
    <property type="evidence" value="ECO:0007669"/>
    <property type="project" value="InterPro"/>
</dbReference>
<evidence type="ECO:0000259" key="3">
    <source>
        <dbReference type="Pfam" id="PF00685"/>
    </source>
</evidence>
<dbReference type="PANTHER" id="PTHR11783">
    <property type="entry name" value="SULFOTRANSFERASE SULT"/>
    <property type="match status" value="1"/>
</dbReference>
<organism evidence="4">
    <name type="scientific">Scylla olivacea</name>
    <name type="common">Orange mud crab</name>
    <name type="synonym">Cancer olivacea</name>
    <dbReference type="NCBI Taxonomy" id="85551"/>
    <lineage>
        <taxon>Eukaryota</taxon>
        <taxon>Metazoa</taxon>
        <taxon>Ecdysozoa</taxon>
        <taxon>Arthropoda</taxon>
        <taxon>Crustacea</taxon>
        <taxon>Multicrustacea</taxon>
        <taxon>Malacostraca</taxon>
        <taxon>Eumalacostraca</taxon>
        <taxon>Eucarida</taxon>
        <taxon>Decapoda</taxon>
        <taxon>Pleocyemata</taxon>
        <taxon>Brachyura</taxon>
        <taxon>Eubrachyura</taxon>
        <taxon>Portunoidea</taxon>
        <taxon>Portunidae</taxon>
        <taxon>Portuninae</taxon>
        <taxon>Scylla</taxon>
    </lineage>
</organism>
<dbReference type="Pfam" id="PF00685">
    <property type="entry name" value="Sulfotransfer_1"/>
    <property type="match status" value="1"/>
</dbReference>
<dbReference type="SUPFAM" id="SSF52540">
    <property type="entry name" value="P-loop containing nucleoside triphosphate hydrolases"/>
    <property type="match status" value="1"/>
</dbReference>
<comment type="similarity">
    <text evidence="1">Belongs to the sulfotransferase 1 family.</text>
</comment>
<accession>A0A0P4VYC2</accession>
<sequence length="407" mass="47899">MDHAFLLGSPCCTCITVLHAYKLWGRRERRQESCAWSAVWRRRLPPRLMKALQTLKGTIKVIEMSKTLLSGHTYEELKEEELKALDLDHFDHGVVRIQPEGWLYPGTAPIYLDKLYNMEFRSDDVIVKTISKCGTTWMQEIVWTMLHNPNLENPKADESLWVRSEDLSLDMMFDLKLLKGQPPKYFLKKFNEACPGKKWEEGLSLQLAEVAKSPRVFKSHFPLSLYADDILDRIKVVYVARNPKDMIISYFYFYDTLKPFPMVSTMEDIQKRLMDGQILYGQYWPHVKQAWQKRHHPNLHFVFYEDMKADIMLELRKLNEFLGTQLSEEKLEAIAQYTSFSSMKARGEPSQDDIFHKENKSDVTFFRKGKTGDWKNHFTPELQKKMDHWIKENIADSDLSLKWALAE</sequence>
<feature type="domain" description="Sulfotransferase" evidence="3">
    <location>
        <begin position="123"/>
        <end position="397"/>
    </location>
</feature>
<evidence type="ECO:0000256" key="2">
    <source>
        <dbReference type="ARBA" id="ARBA00022679"/>
    </source>
</evidence>
<dbReference type="Gene3D" id="3.40.50.300">
    <property type="entry name" value="P-loop containing nucleotide triphosphate hydrolases"/>
    <property type="match status" value="1"/>
</dbReference>
<dbReference type="InterPro" id="IPR000863">
    <property type="entry name" value="Sulfotransferase_dom"/>
</dbReference>
<name>A0A0P4VYC2_SCYOL</name>
<proteinExistence type="inferred from homology"/>
<dbReference type="AlphaFoldDB" id="A0A0P4VYC2"/>
<dbReference type="EMBL" id="GDRN01087867">
    <property type="protein sequence ID" value="JAI60971.1"/>
    <property type="molecule type" value="Transcribed_RNA"/>
</dbReference>
<dbReference type="EMBL" id="GDRN01087865">
    <property type="protein sequence ID" value="JAI60972.1"/>
    <property type="molecule type" value="Transcribed_RNA"/>
</dbReference>
<evidence type="ECO:0000256" key="1">
    <source>
        <dbReference type="ARBA" id="ARBA00005771"/>
    </source>
</evidence>